<keyword evidence="3" id="KW-0597">Phosphoprotein</keyword>
<dbReference type="FunFam" id="1.10.510.10:FF:000266">
    <property type="entry name" value="nuclear receptor-binding protein 2"/>
    <property type="match status" value="1"/>
</dbReference>
<dbReference type="PROSITE" id="PS50011">
    <property type="entry name" value="PROTEIN_KINASE_DOM"/>
    <property type="match status" value="1"/>
</dbReference>
<feature type="compositionally biased region" description="Low complexity" evidence="7">
    <location>
        <begin position="171"/>
        <end position="187"/>
    </location>
</feature>
<dbReference type="Gene3D" id="1.10.510.10">
    <property type="entry name" value="Transferase(Phosphotransferase) domain 1"/>
    <property type="match status" value="1"/>
</dbReference>
<name>A0A8C0I5I3_BALMU</name>
<sequence>MCVAGVWWGIGAGSKYQRLPGLGRAGRRRPLRARGGPDGPGSGPPRKPLCPGRSPQAGAGAAESSESREEPGWDPSAGRGPWEGRGLGVGALDGAGGASDGAGSARRGLRGCGRGSWAGPRPGWGSTRWAPGRGTGGVSAGRRKGSTFYGESPLGFRPGEAAPAGQEGSTPRLAARPRLPVPGARVGARGGGGAAPLAAGRLGAGPGREGSGGGGAGRRIARRAVAWTRRAMAAPEPVPRRGREREREDESEDESDILEESPCGRWQKRREQVNQGNMPGVQSTFLAMDTEEGVEVVWNELHFADRKAFSAHEEKIQIMFEQLVLVDHPNIVKLHKYWLDASEARARVIFITEYVPSGSLKQFLKKTKKNRKAMNARAWKRWCTQILSALSFLHTCSPPIIHGNLTSDTIFIQHNGLIKIGSALPDDLRSPIRAEREEPRNLHFFPPEYGEVADGTAVDIFSFGMCALEMAVLEIQANGDTRVTEEAIAHARHSLSDPNMREFILSCLARDPARRPSAHSLLFHRVLFEVHSLKLLAAHCFIQHQYLMPENMVEEKAKATDPHTVLAEIPRPPRPPLQWRYSEVSCLELDKFLEDVRNGIYPLMNFAAARPLGLPRVLAPPPEEAPKAKTPTPEPFDSETRKVIQMQCNLERSEDQARWHVRGGAAHRGAGAREGRGRLPSPPRPPASPAHAAPGAGGQAAPAAHLRPAPK</sequence>
<dbReference type="FunFam" id="3.30.200.20:FF:000098">
    <property type="entry name" value="Nuclear receptor-binding protein 1"/>
    <property type="match status" value="1"/>
</dbReference>
<feature type="domain" description="Protein kinase" evidence="8">
    <location>
        <begin position="267"/>
        <end position="527"/>
    </location>
</feature>
<dbReference type="GO" id="GO:0005737">
    <property type="term" value="C:cytoplasm"/>
    <property type="evidence" value="ECO:0007669"/>
    <property type="project" value="UniProtKB-SubCell"/>
</dbReference>
<organism evidence="9">
    <name type="scientific">Balaenoptera musculus</name>
    <name type="common">Blue whale</name>
    <dbReference type="NCBI Taxonomy" id="9771"/>
    <lineage>
        <taxon>Eukaryota</taxon>
        <taxon>Metazoa</taxon>
        <taxon>Chordata</taxon>
        <taxon>Craniata</taxon>
        <taxon>Vertebrata</taxon>
        <taxon>Euteleostomi</taxon>
        <taxon>Mammalia</taxon>
        <taxon>Eutheria</taxon>
        <taxon>Laurasiatheria</taxon>
        <taxon>Artiodactyla</taxon>
        <taxon>Whippomorpha</taxon>
        <taxon>Cetacea</taxon>
        <taxon>Mysticeti</taxon>
        <taxon>Balaenopteridae</taxon>
        <taxon>Balaenoptera</taxon>
    </lineage>
</organism>
<evidence type="ECO:0000256" key="4">
    <source>
        <dbReference type="ARBA" id="ARBA00022902"/>
    </source>
</evidence>
<dbReference type="AlphaFoldDB" id="A0A8C0I5I3"/>
<evidence type="ECO:0000256" key="5">
    <source>
        <dbReference type="ARBA" id="ARBA00055098"/>
    </source>
</evidence>
<accession>A0A8C0I5I3</accession>
<feature type="compositionally biased region" description="Gly residues" evidence="7">
    <location>
        <begin position="202"/>
        <end position="217"/>
    </location>
</feature>
<evidence type="ECO:0000256" key="1">
    <source>
        <dbReference type="ARBA" id="ARBA00004496"/>
    </source>
</evidence>
<feature type="compositionally biased region" description="Basic and acidic residues" evidence="7">
    <location>
        <begin position="238"/>
        <end position="248"/>
    </location>
</feature>
<dbReference type="GO" id="GO:0004672">
    <property type="term" value="F:protein kinase activity"/>
    <property type="evidence" value="ECO:0007669"/>
    <property type="project" value="InterPro"/>
</dbReference>
<dbReference type="GO" id="GO:0007399">
    <property type="term" value="P:nervous system development"/>
    <property type="evidence" value="ECO:0007669"/>
    <property type="project" value="UniProtKB-KW"/>
</dbReference>
<dbReference type="GO" id="GO:0005524">
    <property type="term" value="F:ATP binding"/>
    <property type="evidence" value="ECO:0007669"/>
    <property type="project" value="InterPro"/>
</dbReference>
<dbReference type="InterPro" id="IPR050588">
    <property type="entry name" value="WNK_Ser-Thr_kinase"/>
</dbReference>
<dbReference type="GeneTree" id="ENSGT00940000160430"/>
<protein>
    <recommendedName>
        <fullName evidence="6">Nuclear receptor-binding protein 2</fullName>
    </recommendedName>
</protein>
<evidence type="ECO:0000256" key="6">
    <source>
        <dbReference type="ARBA" id="ARBA00067126"/>
    </source>
</evidence>
<dbReference type="SUPFAM" id="SSF56112">
    <property type="entry name" value="Protein kinase-like (PK-like)"/>
    <property type="match status" value="1"/>
</dbReference>
<feature type="region of interest" description="Disordered" evidence="7">
    <location>
        <begin position="16"/>
        <end position="264"/>
    </location>
</feature>
<feature type="region of interest" description="Disordered" evidence="7">
    <location>
        <begin position="617"/>
        <end position="640"/>
    </location>
</feature>
<dbReference type="OMA" id="MNFACAR"/>
<dbReference type="Gene3D" id="3.30.200.20">
    <property type="entry name" value="Phosphorylase Kinase, domain 1"/>
    <property type="match status" value="1"/>
</dbReference>
<comment type="function">
    <text evidence="5">May regulate apoptosis of neural progenitor cells during their differentiation.</text>
</comment>
<keyword evidence="2" id="KW-0963">Cytoplasm</keyword>
<feature type="compositionally biased region" description="Low complexity" evidence="7">
    <location>
        <begin position="689"/>
        <end position="711"/>
    </location>
</feature>
<evidence type="ECO:0000256" key="3">
    <source>
        <dbReference type="ARBA" id="ARBA00022553"/>
    </source>
</evidence>
<gene>
    <name evidence="9" type="primary">NRBP2</name>
</gene>
<dbReference type="InterPro" id="IPR001245">
    <property type="entry name" value="Ser-Thr/Tyr_kinase_cat_dom"/>
</dbReference>
<reference evidence="9" key="1">
    <citation type="submission" date="2023-09" db="UniProtKB">
        <authorList>
            <consortium name="Ensembl"/>
        </authorList>
    </citation>
    <scope>IDENTIFICATION</scope>
</reference>
<feature type="compositionally biased region" description="Low complexity" evidence="7">
    <location>
        <begin position="54"/>
        <end position="64"/>
    </location>
</feature>
<keyword evidence="4" id="KW-0524">Neurogenesis</keyword>
<dbReference type="PANTHER" id="PTHR13902">
    <property type="entry name" value="SERINE/THREONINE-PROTEIN KINASE WNK WITH NO LYSINE -RELATED"/>
    <property type="match status" value="1"/>
</dbReference>
<dbReference type="Pfam" id="PF07714">
    <property type="entry name" value="PK_Tyr_Ser-Thr"/>
    <property type="match status" value="1"/>
</dbReference>
<evidence type="ECO:0000259" key="8">
    <source>
        <dbReference type="PROSITE" id="PS50011"/>
    </source>
</evidence>
<proteinExistence type="predicted"/>
<evidence type="ECO:0000256" key="2">
    <source>
        <dbReference type="ARBA" id="ARBA00022490"/>
    </source>
</evidence>
<evidence type="ECO:0000313" key="9">
    <source>
        <dbReference type="Ensembl" id="ENSBMSP00010026550.1"/>
    </source>
</evidence>
<comment type="subcellular location">
    <subcellularLocation>
        <location evidence="1">Cytoplasm</location>
    </subcellularLocation>
</comment>
<feature type="region of interest" description="Disordered" evidence="7">
    <location>
        <begin position="653"/>
        <end position="711"/>
    </location>
</feature>
<dbReference type="InterPro" id="IPR011009">
    <property type="entry name" value="Kinase-like_dom_sf"/>
</dbReference>
<feature type="compositionally biased region" description="Acidic residues" evidence="7">
    <location>
        <begin position="249"/>
        <end position="259"/>
    </location>
</feature>
<dbReference type="InterPro" id="IPR000719">
    <property type="entry name" value="Prot_kinase_dom"/>
</dbReference>
<feature type="compositionally biased region" description="Gly residues" evidence="7">
    <location>
        <begin position="81"/>
        <end position="100"/>
    </location>
</feature>
<evidence type="ECO:0000256" key="7">
    <source>
        <dbReference type="SAM" id="MobiDB-lite"/>
    </source>
</evidence>
<dbReference type="Ensembl" id="ENSBMST00010029238.1">
    <property type="protein sequence ID" value="ENSBMSP00010026550.1"/>
    <property type="gene ID" value="ENSBMSG00010018834.1"/>
</dbReference>